<keyword evidence="1" id="KW-0472">Membrane</keyword>
<feature type="transmembrane region" description="Helical" evidence="1">
    <location>
        <begin position="297"/>
        <end position="321"/>
    </location>
</feature>
<keyword evidence="3" id="KW-0808">Transferase</keyword>
<organism evidence="3 4">
    <name type="scientific">Hydrococcus rivularis NIES-593</name>
    <dbReference type="NCBI Taxonomy" id="1921803"/>
    <lineage>
        <taxon>Bacteria</taxon>
        <taxon>Bacillati</taxon>
        <taxon>Cyanobacteriota</taxon>
        <taxon>Cyanophyceae</taxon>
        <taxon>Pleurocapsales</taxon>
        <taxon>Hydrococcaceae</taxon>
        <taxon>Hydrococcus</taxon>
    </lineage>
</organism>
<dbReference type="RefSeq" id="WP_073598105.1">
    <property type="nucleotide sequence ID" value="NZ_MRCB01000002.1"/>
</dbReference>
<dbReference type="Proteomes" id="UP000186868">
    <property type="component" value="Unassembled WGS sequence"/>
</dbReference>
<feature type="domain" description="Glycosyltransferase 2-like" evidence="2">
    <location>
        <begin position="49"/>
        <end position="229"/>
    </location>
</feature>
<dbReference type="EMBL" id="MRCB01000002">
    <property type="protein sequence ID" value="OKH25989.1"/>
    <property type="molecule type" value="Genomic_DNA"/>
</dbReference>
<accession>A0A1U7HR03</accession>
<evidence type="ECO:0000259" key="2">
    <source>
        <dbReference type="Pfam" id="PF00535"/>
    </source>
</evidence>
<dbReference type="InterPro" id="IPR029044">
    <property type="entry name" value="Nucleotide-diphossugar_trans"/>
</dbReference>
<comment type="caution">
    <text evidence="3">The sequence shown here is derived from an EMBL/GenBank/DDBJ whole genome shotgun (WGS) entry which is preliminary data.</text>
</comment>
<dbReference type="InterPro" id="IPR017832">
    <property type="entry name" value="Glyco_trans_2_hopen-assoc_HpnB"/>
</dbReference>
<keyword evidence="4" id="KW-1185">Reference proteome</keyword>
<feature type="transmembrane region" description="Helical" evidence="1">
    <location>
        <begin position="357"/>
        <end position="380"/>
    </location>
</feature>
<dbReference type="Pfam" id="PF00535">
    <property type="entry name" value="Glycos_transf_2"/>
    <property type="match status" value="1"/>
</dbReference>
<feature type="transmembrane region" description="Helical" evidence="1">
    <location>
        <begin position="6"/>
        <end position="23"/>
    </location>
</feature>
<dbReference type="SUPFAM" id="SSF53448">
    <property type="entry name" value="Nucleotide-diphospho-sugar transferases"/>
    <property type="match status" value="1"/>
</dbReference>
<dbReference type="PANTHER" id="PTHR43646">
    <property type="entry name" value="GLYCOSYLTRANSFERASE"/>
    <property type="match status" value="1"/>
</dbReference>
<dbReference type="OrthoDB" id="9806525at2"/>
<evidence type="ECO:0000313" key="4">
    <source>
        <dbReference type="Proteomes" id="UP000186868"/>
    </source>
</evidence>
<dbReference type="STRING" id="1921803.NIES593_02590"/>
<protein>
    <submittedName>
        <fullName evidence="3">Glycosyl transferase family 2</fullName>
    </submittedName>
</protein>
<proteinExistence type="predicted"/>
<sequence>MSDCIFLSLIIISAIIWIYLLGFRGQFWRSNQRFKSQTVELESYPSVTAIIPARNEADLLPITLQSVLNQDYPGSFSVILVDDRSTDGTANLAKEVAEKLNKTQQLKLIESQPLPPGWTGKLWAIEQGISQAQKITLLPDYFWLTDADIEHDLTNLRQLVIKAQRDNLNLVSLMVLLKCQTFWEKLLIPALVFFFQKLYPFAWVNDPKNPTAAAAGGCILIQRQALECIGGILAVRQALIDDCTLAQAVKFSSQSDRTKSIWLGLTTTTHSLRTYPSLSSIWDTIARTAFTQLNYSAWLLLATLLGMVLTYLASPIGLVISILTRDWIAAITSLFTWSLMTVAYLPTIKLYKISPLWAFYLPAIAFLYILMTIDSAVRYWRGQGGAWKGRVYPQM</sequence>
<keyword evidence="1" id="KW-1133">Transmembrane helix</keyword>
<dbReference type="AlphaFoldDB" id="A0A1U7HR03"/>
<gene>
    <name evidence="3" type="ORF">NIES593_02590</name>
</gene>
<feature type="transmembrane region" description="Helical" evidence="1">
    <location>
        <begin position="327"/>
        <end position="345"/>
    </location>
</feature>
<dbReference type="PANTHER" id="PTHR43646:SF3">
    <property type="entry name" value="SLR1566 PROTEIN"/>
    <property type="match status" value="1"/>
</dbReference>
<evidence type="ECO:0000256" key="1">
    <source>
        <dbReference type="SAM" id="Phobius"/>
    </source>
</evidence>
<dbReference type="InterPro" id="IPR001173">
    <property type="entry name" value="Glyco_trans_2-like"/>
</dbReference>
<dbReference type="Gene3D" id="3.90.550.10">
    <property type="entry name" value="Spore Coat Polysaccharide Biosynthesis Protein SpsA, Chain A"/>
    <property type="match status" value="1"/>
</dbReference>
<dbReference type="NCBIfam" id="TIGR03469">
    <property type="entry name" value="HpnB"/>
    <property type="match status" value="1"/>
</dbReference>
<keyword evidence="1" id="KW-0812">Transmembrane</keyword>
<name>A0A1U7HR03_9CYAN</name>
<dbReference type="GO" id="GO:0016740">
    <property type="term" value="F:transferase activity"/>
    <property type="evidence" value="ECO:0007669"/>
    <property type="project" value="UniProtKB-KW"/>
</dbReference>
<reference evidence="3 4" key="1">
    <citation type="submission" date="2016-11" db="EMBL/GenBank/DDBJ databases">
        <title>Draft Genome Sequences of Nine Cyanobacterial Strains from Diverse Habitats.</title>
        <authorList>
            <person name="Zhu T."/>
            <person name="Hou S."/>
            <person name="Lu X."/>
            <person name="Hess W.R."/>
        </authorList>
    </citation>
    <scope>NUCLEOTIDE SEQUENCE [LARGE SCALE GENOMIC DNA]</scope>
    <source>
        <strain evidence="3 4">NIES-593</strain>
    </source>
</reference>
<evidence type="ECO:0000313" key="3">
    <source>
        <dbReference type="EMBL" id="OKH25989.1"/>
    </source>
</evidence>